<name>A0A3T1Q2S4_LISMN</name>
<evidence type="ECO:0000313" key="2">
    <source>
        <dbReference type="Proteomes" id="UP000352246"/>
    </source>
</evidence>
<sequence length="131" mass="14600">MKKRWIIATVVLVMIVAGLGVKFYMDEKILNEEMIKLVYSDEAKQVFEKRLTNLDGKAFTKEGIIQSYEIDDGSIESNPMGGIEVALIINNNLEMNVSYTMSNSNGELSGGASVVSEKLSKLLGRWEQEGF</sequence>
<gene>
    <name evidence="1" type="ORF">FPL45_03575</name>
</gene>
<dbReference type="EMBL" id="AAISWI010000003">
    <property type="protein sequence ID" value="ECH7210415.1"/>
    <property type="molecule type" value="Genomic_DNA"/>
</dbReference>
<dbReference type="AlphaFoldDB" id="A0A3T1Q2S4"/>
<protein>
    <submittedName>
        <fullName evidence="1">DUF1310 family protein</fullName>
    </submittedName>
</protein>
<dbReference type="Pfam" id="PF07006">
    <property type="entry name" value="DUF1310"/>
    <property type="match status" value="1"/>
</dbReference>
<reference evidence="1 2" key="1">
    <citation type="submission" date="2019-07" db="EMBL/GenBank/DDBJ databases">
        <authorList>
            <consortium name="GenomeTrakr: Next Generation Sequencing Network for Food Pathogen Tracability"/>
        </authorList>
    </citation>
    <scope>NUCLEOTIDE SEQUENCE [LARGE SCALE GENOMIC DNA]</scope>
    <source>
        <strain evidence="1 2">FDA00014472</strain>
    </source>
</reference>
<accession>A0A3T1Q2S4</accession>
<evidence type="ECO:0000313" key="1">
    <source>
        <dbReference type="EMBL" id="ECH7210415.1"/>
    </source>
</evidence>
<proteinExistence type="predicted"/>
<dbReference type="InterPro" id="IPR010738">
    <property type="entry name" value="DUF1310"/>
</dbReference>
<organism evidence="1 2">
    <name type="scientific">Listeria monocytogenes</name>
    <dbReference type="NCBI Taxonomy" id="1639"/>
    <lineage>
        <taxon>Bacteria</taxon>
        <taxon>Bacillati</taxon>
        <taxon>Bacillota</taxon>
        <taxon>Bacilli</taxon>
        <taxon>Bacillales</taxon>
        <taxon>Listeriaceae</taxon>
        <taxon>Listeria</taxon>
    </lineage>
</organism>
<dbReference type="RefSeq" id="WP_069007744.1">
    <property type="nucleotide sequence ID" value="NZ_CP019621.1"/>
</dbReference>
<comment type="caution">
    <text evidence="1">The sequence shown here is derived from an EMBL/GenBank/DDBJ whole genome shotgun (WGS) entry which is preliminary data.</text>
</comment>
<dbReference type="Proteomes" id="UP000352246">
    <property type="component" value="Unassembled WGS sequence"/>
</dbReference>